<protein>
    <submittedName>
        <fullName evidence="1">Uncharacterized protein</fullName>
    </submittedName>
</protein>
<dbReference type="Proteomes" id="UP001298593">
    <property type="component" value="Unassembled WGS sequence"/>
</dbReference>
<proteinExistence type="predicted"/>
<accession>A0ABU5XTK3</accession>
<gene>
    <name evidence="1" type="ORF">KV113_02130</name>
</gene>
<dbReference type="RefSeq" id="WP_329779857.1">
    <property type="nucleotide sequence ID" value="NZ_JAYJJU010000001.1"/>
</dbReference>
<sequence>MANTVNSIEVDVDNVVAQDCGEWNVYPYAVSQPAPVNEASR</sequence>
<keyword evidence="2" id="KW-1185">Reference proteome</keyword>
<evidence type="ECO:0000313" key="1">
    <source>
        <dbReference type="EMBL" id="MEB3030341.1"/>
    </source>
</evidence>
<dbReference type="EMBL" id="JAYJJU010000001">
    <property type="protein sequence ID" value="MEB3030341.1"/>
    <property type="molecule type" value="Genomic_DNA"/>
</dbReference>
<organism evidence="1 2">
    <name type="scientific">[Mycobacterium] nativiensis</name>
    <dbReference type="NCBI Taxonomy" id="2855503"/>
    <lineage>
        <taxon>Bacteria</taxon>
        <taxon>Bacillati</taxon>
        <taxon>Actinomycetota</taxon>
        <taxon>Actinomycetes</taxon>
        <taxon>Mycobacteriales</taxon>
        <taxon>Mycobacteriaceae</taxon>
        <taxon>Mycolicibacter</taxon>
    </lineage>
</organism>
<comment type="caution">
    <text evidence="1">The sequence shown here is derived from an EMBL/GenBank/DDBJ whole genome shotgun (WGS) entry which is preliminary data.</text>
</comment>
<name>A0ABU5XTK3_9MYCO</name>
<reference evidence="1 2" key="1">
    <citation type="submission" date="2023-12" db="EMBL/GenBank/DDBJ databases">
        <title>Description of new species of Mycobacterium terrae complex isolated from sewage at the Sao Paulo Zoological Park Foundation in Brazil.</title>
        <authorList>
            <person name="Romagnoli C.L."/>
            <person name="Conceicao E.C."/>
            <person name="Machado E."/>
            <person name="Barreto L.B.P.F."/>
            <person name="Sharma A."/>
            <person name="Silva N.M."/>
            <person name="Marques L.E."/>
            <person name="Juliana M.A."/>
            <person name="Lourenco M.C.S."/>
            <person name="Digiampietri L.A."/>
            <person name="Suffys P.N."/>
            <person name="Viana-Niero C."/>
        </authorList>
    </citation>
    <scope>NUCLEOTIDE SEQUENCE [LARGE SCALE GENOMIC DNA]</scope>
    <source>
        <strain evidence="1 2">MYC340</strain>
    </source>
</reference>
<evidence type="ECO:0000313" key="2">
    <source>
        <dbReference type="Proteomes" id="UP001298593"/>
    </source>
</evidence>